<comment type="caution">
    <text evidence="1">The sequence shown here is derived from an EMBL/GenBank/DDBJ whole genome shotgun (WGS) entry which is preliminary data.</text>
</comment>
<keyword evidence="2" id="KW-1185">Reference proteome</keyword>
<organism evidence="1 2">
    <name type="scientific">Allorhodopirellula solitaria</name>
    <dbReference type="NCBI Taxonomy" id="2527987"/>
    <lineage>
        <taxon>Bacteria</taxon>
        <taxon>Pseudomonadati</taxon>
        <taxon>Planctomycetota</taxon>
        <taxon>Planctomycetia</taxon>
        <taxon>Pirellulales</taxon>
        <taxon>Pirellulaceae</taxon>
        <taxon>Allorhodopirellula</taxon>
    </lineage>
</organism>
<evidence type="ECO:0000313" key="1">
    <source>
        <dbReference type="EMBL" id="TWT55489.1"/>
    </source>
</evidence>
<gene>
    <name evidence="1" type="ORF">CA85_49020</name>
</gene>
<evidence type="ECO:0000313" key="2">
    <source>
        <dbReference type="Proteomes" id="UP000318053"/>
    </source>
</evidence>
<dbReference type="Proteomes" id="UP000318053">
    <property type="component" value="Unassembled WGS sequence"/>
</dbReference>
<dbReference type="RefSeq" id="WP_146393743.1">
    <property type="nucleotide sequence ID" value="NZ_SJPK01000025.1"/>
</dbReference>
<dbReference type="EMBL" id="SJPK01000025">
    <property type="protein sequence ID" value="TWT55489.1"/>
    <property type="molecule type" value="Genomic_DNA"/>
</dbReference>
<protein>
    <submittedName>
        <fullName evidence="1">Uncharacterized protein</fullName>
    </submittedName>
</protein>
<accession>A0A5C5WYY6</accession>
<reference evidence="1 2" key="1">
    <citation type="submission" date="2019-02" db="EMBL/GenBank/DDBJ databases">
        <title>Deep-cultivation of Planctomycetes and their phenomic and genomic characterization uncovers novel biology.</title>
        <authorList>
            <person name="Wiegand S."/>
            <person name="Jogler M."/>
            <person name="Boedeker C."/>
            <person name="Pinto D."/>
            <person name="Vollmers J."/>
            <person name="Rivas-Marin E."/>
            <person name="Kohn T."/>
            <person name="Peeters S.H."/>
            <person name="Heuer A."/>
            <person name="Rast P."/>
            <person name="Oberbeckmann S."/>
            <person name="Bunk B."/>
            <person name="Jeske O."/>
            <person name="Meyerdierks A."/>
            <person name="Storesund J.E."/>
            <person name="Kallscheuer N."/>
            <person name="Luecker S."/>
            <person name="Lage O.M."/>
            <person name="Pohl T."/>
            <person name="Merkel B.J."/>
            <person name="Hornburger P."/>
            <person name="Mueller R.-W."/>
            <person name="Bruemmer F."/>
            <person name="Labrenz M."/>
            <person name="Spormann A.M."/>
            <person name="Op Den Camp H."/>
            <person name="Overmann J."/>
            <person name="Amann R."/>
            <person name="Jetten M.S.M."/>
            <person name="Mascher T."/>
            <person name="Medema M.H."/>
            <person name="Devos D.P."/>
            <person name="Kaster A.-K."/>
            <person name="Ovreas L."/>
            <person name="Rohde M."/>
            <person name="Galperin M.Y."/>
            <person name="Jogler C."/>
        </authorList>
    </citation>
    <scope>NUCLEOTIDE SEQUENCE [LARGE SCALE GENOMIC DNA]</scope>
    <source>
        <strain evidence="1 2">CA85</strain>
    </source>
</reference>
<sequence>MRNQIGEIASKLGVEQAKLEGVAVLVLPEKVDSEEINEVCDAHDSVLLAKQLKQAGIPCRTAYDLGVEPRVLDRRGADVWLGMLWLFLENTALPATVDCICDWVSEKRNAEHDDSADKETRIHVELRMQRKNNTSTIKFDGSVDEFREVMKTVKKIGAWKK</sequence>
<name>A0A5C5WYY6_9BACT</name>
<proteinExistence type="predicted"/>
<dbReference type="AlphaFoldDB" id="A0A5C5WYY6"/>